<evidence type="ECO:0000313" key="1">
    <source>
        <dbReference type="EMBL" id="CAE0598806.1"/>
    </source>
</evidence>
<gene>
    <name evidence="1" type="ORF">EHUX00137_LOCUS46918</name>
</gene>
<protein>
    <submittedName>
        <fullName evidence="1">Uncharacterized protein</fullName>
    </submittedName>
</protein>
<proteinExistence type="predicted"/>
<reference evidence="1" key="1">
    <citation type="submission" date="2021-01" db="EMBL/GenBank/DDBJ databases">
        <authorList>
            <person name="Corre E."/>
            <person name="Pelletier E."/>
            <person name="Niang G."/>
            <person name="Scheremetjew M."/>
            <person name="Finn R."/>
            <person name="Kale V."/>
            <person name="Holt S."/>
            <person name="Cochrane G."/>
            <person name="Meng A."/>
            <person name="Brown T."/>
            <person name="Cohen L."/>
        </authorList>
    </citation>
    <scope>NUCLEOTIDE SEQUENCE</scope>
    <source>
        <strain evidence="1">379</strain>
    </source>
</reference>
<dbReference type="EMBL" id="HBIR01060361">
    <property type="protein sequence ID" value="CAE0598806.1"/>
    <property type="molecule type" value="Transcribed_RNA"/>
</dbReference>
<sequence length="287" mass="31479">MFHRGRPLPEADDEDLELIAQAAPPLVWLRTTGELSGHIAELLTDDGSGRDCKLRVCGESTSRCVRRAKLRPVRPTLEPNEVVMTSGCSSEVILTRLLEALEWGDAAQALQPEIVSHILSFLAVRRVDHEDVKAVCASSLDVGPLCSLPFALEQTCSNWWISGEGSMPRGVGAEWIAFALSADGQPRRVERIDMRIPPLPSGPLSVRNFHLETAAAADGPWTRASREYATLNVGEVQSWAVSPPIESGFVRVMCLRNAARAKSDLGESRARFLPISTSVGFFHVRFR</sequence>
<organism evidence="1">
    <name type="scientific">Emiliania huxleyi</name>
    <name type="common">Coccolithophore</name>
    <name type="synonym">Pontosphaera huxleyi</name>
    <dbReference type="NCBI Taxonomy" id="2903"/>
    <lineage>
        <taxon>Eukaryota</taxon>
        <taxon>Haptista</taxon>
        <taxon>Haptophyta</taxon>
        <taxon>Prymnesiophyceae</taxon>
        <taxon>Isochrysidales</taxon>
        <taxon>Noelaerhabdaceae</taxon>
        <taxon>Emiliania</taxon>
    </lineage>
</organism>
<accession>A0A7S3X7E6</accession>
<dbReference type="AlphaFoldDB" id="A0A7S3X7E6"/>
<name>A0A7S3X7E6_EMIHU</name>